<evidence type="ECO:0000256" key="4">
    <source>
        <dbReference type="PROSITE-ProRule" id="PRU00335"/>
    </source>
</evidence>
<dbReference type="Proteomes" id="UP001595190">
    <property type="component" value="Unassembled WGS sequence"/>
</dbReference>
<sequence length="213" mass="23047">MAGTERQPLRERNRQLAREVVLDAAERLLEKGETADFSMRALAAEAGVGFATPFNHFGSKNAIMQALSARLIQRMAAQFRDEAPAGDAIDHVLAMGRISVALLLEKPDVHKAVVGSLGIATSEPGPVRQNSRELWSLALGDFAGIAVETKTLAEAVLADQLAFNFRGCVSFWIAGELQDEDLDSAFRIGASTLLLGFASPSRRTDLIEQIKRS</sequence>
<dbReference type="InterPro" id="IPR009057">
    <property type="entry name" value="Homeodomain-like_sf"/>
</dbReference>
<comment type="caution">
    <text evidence="6">The sequence shown here is derived from an EMBL/GenBank/DDBJ whole genome shotgun (WGS) entry which is preliminary data.</text>
</comment>
<dbReference type="InterPro" id="IPR001647">
    <property type="entry name" value="HTH_TetR"/>
</dbReference>
<dbReference type="Gene3D" id="1.10.357.10">
    <property type="entry name" value="Tetracycline Repressor, domain 2"/>
    <property type="match status" value="1"/>
</dbReference>
<evidence type="ECO:0000256" key="3">
    <source>
        <dbReference type="ARBA" id="ARBA00023163"/>
    </source>
</evidence>
<keyword evidence="1" id="KW-0805">Transcription regulation</keyword>
<feature type="DNA-binding region" description="H-T-H motif" evidence="4">
    <location>
        <begin position="38"/>
        <end position="57"/>
    </location>
</feature>
<keyword evidence="3" id="KW-0804">Transcription</keyword>
<keyword evidence="2 4" id="KW-0238">DNA-binding</keyword>
<evidence type="ECO:0000313" key="7">
    <source>
        <dbReference type="Proteomes" id="UP001595190"/>
    </source>
</evidence>
<evidence type="ECO:0000256" key="1">
    <source>
        <dbReference type="ARBA" id="ARBA00023015"/>
    </source>
</evidence>
<accession>A0ABV6ZA02</accession>
<gene>
    <name evidence="6" type="ORF">ACETRX_05370</name>
</gene>
<dbReference type="InterPro" id="IPR050109">
    <property type="entry name" value="HTH-type_TetR-like_transc_reg"/>
</dbReference>
<evidence type="ECO:0000259" key="5">
    <source>
        <dbReference type="PROSITE" id="PS50977"/>
    </source>
</evidence>
<reference evidence="6 7" key="1">
    <citation type="submission" date="2024-09" db="EMBL/GenBank/DDBJ databases">
        <title>Description of Labrys sedimenti sp. nov., isolated from a diclofenac-degrading enrichment culture, and genome-based reclassification of Labrys portucalensis as a later heterotypic synonym of Labrys neptuniae.</title>
        <authorList>
            <person name="Tancsics A."/>
            <person name="Csepanyi A."/>
        </authorList>
    </citation>
    <scope>NUCLEOTIDE SEQUENCE [LARGE SCALE GENOMIC DNA]</scope>
    <source>
        <strain evidence="6 7">LMG 23412</strain>
    </source>
</reference>
<organism evidence="6 7">
    <name type="scientific">Labrys neptuniae</name>
    <dbReference type="NCBI Taxonomy" id="376174"/>
    <lineage>
        <taxon>Bacteria</taxon>
        <taxon>Pseudomonadati</taxon>
        <taxon>Pseudomonadota</taxon>
        <taxon>Alphaproteobacteria</taxon>
        <taxon>Hyphomicrobiales</taxon>
        <taxon>Xanthobacteraceae</taxon>
        <taxon>Labrys</taxon>
    </lineage>
</organism>
<evidence type="ECO:0000313" key="6">
    <source>
        <dbReference type="EMBL" id="MFC2249033.1"/>
    </source>
</evidence>
<dbReference type="SUPFAM" id="SSF46689">
    <property type="entry name" value="Homeodomain-like"/>
    <property type="match status" value="1"/>
</dbReference>
<dbReference type="PANTHER" id="PTHR30055:SF234">
    <property type="entry name" value="HTH-TYPE TRANSCRIPTIONAL REGULATOR BETI"/>
    <property type="match status" value="1"/>
</dbReference>
<dbReference type="EMBL" id="JBHGPK010000001">
    <property type="protein sequence ID" value="MFC2249033.1"/>
    <property type="molecule type" value="Genomic_DNA"/>
</dbReference>
<dbReference type="PANTHER" id="PTHR30055">
    <property type="entry name" value="HTH-TYPE TRANSCRIPTIONAL REGULATOR RUTR"/>
    <property type="match status" value="1"/>
</dbReference>
<protein>
    <submittedName>
        <fullName evidence="6">TetR/AcrR family transcriptional regulator</fullName>
    </submittedName>
</protein>
<dbReference type="PROSITE" id="PS50977">
    <property type="entry name" value="HTH_TETR_2"/>
    <property type="match status" value="1"/>
</dbReference>
<name>A0ABV6ZA02_9HYPH</name>
<dbReference type="RefSeq" id="WP_394309021.1">
    <property type="nucleotide sequence ID" value="NZ_JBHGPK010000001.1"/>
</dbReference>
<dbReference type="Pfam" id="PF00440">
    <property type="entry name" value="TetR_N"/>
    <property type="match status" value="1"/>
</dbReference>
<feature type="domain" description="HTH tetR-type" evidence="5">
    <location>
        <begin position="15"/>
        <end position="75"/>
    </location>
</feature>
<proteinExistence type="predicted"/>
<evidence type="ECO:0000256" key="2">
    <source>
        <dbReference type="ARBA" id="ARBA00023125"/>
    </source>
</evidence>